<reference evidence="2 3" key="1">
    <citation type="journal article" date="2018" name="Elife">
        <title>Functional genomics of lipid metabolism in the oleaginous yeast Rhodosporidium toruloides.</title>
        <authorList>
            <person name="Coradetti S.T."/>
            <person name="Pinel D."/>
            <person name="Geiselman G."/>
            <person name="Ito M."/>
            <person name="Mondo S."/>
            <person name="Reilly M.C."/>
            <person name="Cheng Y.F."/>
            <person name="Bauer S."/>
            <person name="Grigoriev I."/>
            <person name="Gladden J.M."/>
            <person name="Simmons B.A."/>
            <person name="Brem R."/>
            <person name="Arkin A.P."/>
            <person name="Skerker J.M."/>
        </authorList>
    </citation>
    <scope>NUCLEOTIDE SEQUENCE [LARGE SCALE GENOMIC DNA]</scope>
    <source>
        <strain evidence="2 3">NBRC 0880</strain>
    </source>
</reference>
<protein>
    <submittedName>
        <fullName evidence="2">Uncharacterized protein</fullName>
    </submittedName>
</protein>
<feature type="compositionally biased region" description="Basic and acidic residues" evidence="1">
    <location>
        <begin position="243"/>
        <end position="254"/>
    </location>
</feature>
<dbReference type="Proteomes" id="UP000239560">
    <property type="component" value="Unassembled WGS sequence"/>
</dbReference>
<accession>A0A2S9ZVX4</accession>
<gene>
    <name evidence="2" type="ORF">AAT19DRAFT_11562</name>
</gene>
<evidence type="ECO:0000313" key="2">
    <source>
        <dbReference type="EMBL" id="PRQ69909.1"/>
    </source>
</evidence>
<comment type="caution">
    <text evidence="2">The sequence shown here is derived from an EMBL/GenBank/DDBJ whole genome shotgun (WGS) entry which is preliminary data.</text>
</comment>
<name>A0A2S9ZVX4_RHOTO</name>
<proteinExistence type="predicted"/>
<sequence length="254" mass="29114">MSVLCCLDKIQHEAQRANSAELEEEGAARKRLLTTWWHNRFRLSRVGEASLRSEVGMRNLQGIANRIWSTPLDIELILVRSQPFASQVPAILISGSSHRLASAADRERCFLERTLSSHLDRPAFRFFEQHRKQPTLARSQPASSFRFSRTIRAARPPRRPRDSCTRVAFSSHPSRPTWRDRISSRRLERRPAPCRSGKLRTGRALQLHRHLHRPARVLSASPTARRCVPAAGRPPFAARPGQRRKEEESRLFAT</sequence>
<dbReference type="AlphaFoldDB" id="A0A2S9ZVX4"/>
<evidence type="ECO:0000256" key="1">
    <source>
        <dbReference type="SAM" id="MobiDB-lite"/>
    </source>
</evidence>
<evidence type="ECO:0000313" key="3">
    <source>
        <dbReference type="Proteomes" id="UP000239560"/>
    </source>
</evidence>
<feature type="compositionally biased region" description="Low complexity" evidence="1">
    <location>
        <begin position="229"/>
        <end position="240"/>
    </location>
</feature>
<organism evidence="2 3">
    <name type="scientific">Rhodotorula toruloides</name>
    <name type="common">Yeast</name>
    <name type="synonym">Rhodosporidium toruloides</name>
    <dbReference type="NCBI Taxonomy" id="5286"/>
    <lineage>
        <taxon>Eukaryota</taxon>
        <taxon>Fungi</taxon>
        <taxon>Dikarya</taxon>
        <taxon>Basidiomycota</taxon>
        <taxon>Pucciniomycotina</taxon>
        <taxon>Microbotryomycetes</taxon>
        <taxon>Sporidiobolales</taxon>
        <taxon>Sporidiobolaceae</taxon>
        <taxon>Rhodotorula</taxon>
    </lineage>
</organism>
<feature type="region of interest" description="Disordered" evidence="1">
    <location>
        <begin position="219"/>
        <end position="254"/>
    </location>
</feature>
<feature type="region of interest" description="Disordered" evidence="1">
    <location>
        <begin position="154"/>
        <end position="179"/>
    </location>
</feature>
<dbReference type="EMBL" id="LCTV02000017">
    <property type="protein sequence ID" value="PRQ69909.1"/>
    <property type="molecule type" value="Genomic_DNA"/>
</dbReference>